<reference evidence="3 4" key="1">
    <citation type="submission" date="2013-04" db="EMBL/GenBank/DDBJ databases">
        <title>The Genome Sequence of Parabacteroides gordonii DSM 23371.</title>
        <authorList>
            <consortium name="The Broad Institute Genomics Platform"/>
            <person name="Earl A."/>
            <person name="Ward D."/>
            <person name="Feldgarden M."/>
            <person name="Gevers D."/>
            <person name="Martens E."/>
            <person name="Sakamoto M."/>
            <person name="Benno Y."/>
            <person name="Suzuki N."/>
            <person name="Matsunaga N."/>
            <person name="Koshihara K."/>
            <person name="Seki M."/>
            <person name="Komiya H."/>
            <person name="Walker B."/>
            <person name="Young S."/>
            <person name="Zeng Q."/>
            <person name="Gargeya S."/>
            <person name="Fitzgerald M."/>
            <person name="Haas B."/>
            <person name="Abouelleil A."/>
            <person name="Allen A.W."/>
            <person name="Alvarado L."/>
            <person name="Arachchi H.M."/>
            <person name="Berlin A.M."/>
            <person name="Chapman S.B."/>
            <person name="Gainer-Dewar J."/>
            <person name="Goldberg J."/>
            <person name="Griggs A."/>
            <person name="Gujja S."/>
            <person name="Hansen M."/>
            <person name="Howarth C."/>
            <person name="Imamovic A."/>
            <person name="Ireland A."/>
            <person name="Larimer J."/>
            <person name="McCowan C."/>
            <person name="Murphy C."/>
            <person name="Pearson M."/>
            <person name="Poon T.W."/>
            <person name="Priest M."/>
            <person name="Roberts A."/>
            <person name="Saif S."/>
            <person name="Shea T."/>
            <person name="Sisk P."/>
            <person name="Sykes S."/>
            <person name="Wortman J."/>
            <person name="Nusbaum C."/>
            <person name="Birren B."/>
        </authorList>
    </citation>
    <scope>NUCLEOTIDE SEQUENCE [LARGE SCALE GENOMIC DNA]</scope>
    <source>
        <strain evidence="3 4">MS-1</strain>
    </source>
</reference>
<sequence length="393" mass="45622">MNILFYNTTPISPEQGGTERVTDLVSHYLKLSGYTIYYLIRYKKDTFSDNTDIKTYFLPNSTKCDSQENVLYMNQLLKELEIDVLINQDAWYGELYLCNHKILNTNVKIISSIHYSIDSSMKYYNELFGYDYSWSKPFLSFKMLVKHIFLPLYKKRDFIHRGLNLNFMHRYTDAIVVLSPKYVEEIKELLGVSYSKKIKPIPNPLTFSNVKVRSMEQKENVILFVGRLSYSDKRVDRLLQAWHKIQDKLSDWRVELVGDGADRARLENLAMKLELKNVFFCGYQSPLEYYSKAKIISLVSTSEGFSMSIVEGMQNGCIPIVFSSYSAVTDIIKDGINGCLVAPFDIDLYAEKLYKLASDSSLLNRMQPFAVQSVEQFNIDKIGHKWIELFQSL</sequence>
<feature type="domain" description="Glycosyltransferase subfamily 4-like N-terminal" evidence="2">
    <location>
        <begin position="16"/>
        <end position="204"/>
    </location>
</feature>
<dbReference type="Pfam" id="PF00534">
    <property type="entry name" value="Glycos_transf_1"/>
    <property type="match status" value="1"/>
</dbReference>
<dbReference type="HOGENOM" id="CLU_009583_0_0_10"/>
<comment type="caution">
    <text evidence="3">The sequence shown here is derived from an EMBL/GenBank/DDBJ whole genome shotgun (WGS) entry which is preliminary data.</text>
</comment>
<organism evidence="3 4">
    <name type="scientific">Parabacteroides gordonii MS-1 = DSM 23371</name>
    <dbReference type="NCBI Taxonomy" id="1203610"/>
    <lineage>
        <taxon>Bacteria</taxon>
        <taxon>Pseudomonadati</taxon>
        <taxon>Bacteroidota</taxon>
        <taxon>Bacteroidia</taxon>
        <taxon>Bacteroidales</taxon>
        <taxon>Tannerellaceae</taxon>
        <taxon>Parabacteroides</taxon>
    </lineage>
</organism>
<dbReference type="InterPro" id="IPR028098">
    <property type="entry name" value="Glyco_trans_4-like_N"/>
</dbReference>
<dbReference type="SUPFAM" id="SSF53756">
    <property type="entry name" value="UDP-Glycosyltransferase/glycogen phosphorylase"/>
    <property type="match status" value="1"/>
</dbReference>
<gene>
    <name evidence="3" type="ORF">HMPREF1536_04301</name>
</gene>
<dbReference type="InterPro" id="IPR050194">
    <property type="entry name" value="Glycosyltransferase_grp1"/>
</dbReference>
<dbReference type="Gene3D" id="3.40.50.2000">
    <property type="entry name" value="Glycogen Phosphorylase B"/>
    <property type="match status" value="2"/>
</dbReference>
<evidence type="ECO:0000313" key="4">
    <source>
        <dbReference type="Proteomes" id="UP000033035"/>
    </source>
</evidence>
<dbReference type="Proteomes" id="UP000033035">
    <property type="component" value="Unassembled WGS sequence"/>
</dbReference>
<dbReference type="AlphaFoldDB" id="A0A0F5IVR4"/>
<accession>A0A0F5IVR4</accession>
<evidence type="ECO:0000259" key="1">
    <source>
        <dbReference type="Pfam" id="PF00534"/>
    </source>
</evidence>
<keyword evidence="4" id="KW-1185">Reference proteome</keyword>
<evidence type="ECO:0000259" key="2">
    <source>
        <dbReference type="Pfam" id="PF13439"/>
    </source>
</evidence>
<dbReference type="PANTHER" id="PTHR45947:SF3">
    <property type="entry name" value="SULFOQUINOVOSYL TRANSFERASE SQD2"/>
    <property type="match status" value="1"/>
</dbReference>
<dbReference type="RefSeq" id="WP_028729198.1">
    <property type="nucleotide sequence ID" value="NZ_KE386763.1"/>
</dbReference>
<name>A0A0F5IVR4_9BACT</name>
<dbReference type="PANTHER" id="PTHR45947">
    <property type="entry name" value="SULFOQUINOVOSYL TRANSFERASE SQD2"/>
    <property type="match status" value="1"/>
</dbReference>
<dbReference type="EMBL" id="AQHW01000025">
    <property type="protein sequence ID" value="KKB49237.1"/>
    <property type="molecule type" value="Genomic_DNA"/>
</dbReference>
<dbReference type="InterPro" id="IPR001296">
    <property type="entry name" value="Glyco_trans_1"/>
</dbReference>
<dbReference type="PATRIC" id="fig|1203610.3.peg.4378"/>
<evidence type="ECO:0000313" key="3">
    <source>
        <dbReference type="EMBL" id="KKB49237.1"/>
    </source>
</evidence>
<dbReference type="STRING" id="1203610.HMPREF1536_04301"/>
<feature type="domain" description="Glycosyl transferase family 1" evidence="1">
    <location>
        <begin position="216"/>
        <end position="367"/>
    </location>
</feature>
<proteinExistence type="predicted"/>
<protein>
    <submittedName>
        <fullName evidence="3">Uncharacterized protein</fullName>
    </submittedName>
</protein>
<dbReference type="Pfam" id="PF13439">
    <property type="entry name" value="Glyco_transf_4"/>
    <property type="match status" value="1"/>
</dbReference>
<dbReference type="GO" id="GO:0016757">
    <property type="term" value="F:glycosyltransferase activity"/>
    <property type="evidence" value="ECO:0007669"/>
    <property type="project" value="InterPro"/>
</dbReference>